<organism evidence="1 2">
    <name type="scientific">Paenibacillus nasutitermitis</name>
    <dbReference type="NCBI Taxonomy" id="1652958"/>
    <lineage>
        <taxon>Bacteria</taxon>
        <taxon>Bacillati</taxon>
        <taxon>Bacillota</taxon>
        <taxon>Bacilli</taxon>
        <taxon>Bacillales</taxon>
        <taxon>Paenibacillaceae</taxon>
        <taxon>Paenibacillus</taxon>
    </lineage>
</organism>
<gene>
    <name evidence="1" type="ORF">GCM10010911_53460</name>
</gene>
<evidence type="ECO:0008006" key="3">
    <source>
        <dbReference type="Google" id="ProtNLM"/>
    </source>
</evidence>
<comment type="caution">
    <text evidence="1">The sequence shown here is derived from an EMBL/GenBank/DDBJ whole genome shotgun (WGS) entry which is preliminary data.</text>
</comment>
<sequence>MEWPPGEAQVDFGEADFYDGNGEKTMYKYLCITFPYSNAGYTQLFGGETAECVTHGLQDIFQRIGGVPSRLVFDNASGVGRRVSENAWQNYSCASRRIMALKLLSATPMRVTKMGTSRTRWAISGVISLFH</sequence>
<reference evidence="1" key="1">
    <citation type="journal article" date="2014" name="Int. J. Syst. Evol. Microbiol.">
        <title>Complete genome sequence of Corynebacterium casei LMG S-19264T (=DSM 44701T), isolated from a smear-ripened cheese.</title>
        <authorList>
            <consortium name="US DOE Joint Genome Institute (JGI-PGF)"/>
            <person name="Walter F."/>
            <person name="Albersmeier A."/>
            <person name="Kalinowski J."/>
            <person name="Ruckert C."/>
        </authorList>
    </citation>
    <scope>NUCLEOTIDE SEQUENCE</scope>
    <source>
        <strain evidence="1">CGMCC 1.15178</strain>
    </source>
</reference>
<keyword evidence="2" id="KW-1185">Reference proteome</keyword>
<proteinExistence type="predicted"/>
<evidence type="ECO:0000313" key="2">
    <source>
        <dbReference type="Proteomes" id="UP000612456"/>
    </source>
</evidence>
<dbReference type="Proteomes" id="UP000612456">
    <property type="component" value="Unassembled WGS sequence"/>
</dbReference>
<name>A0A916ZD36_9BACL</name>
<dbReference type="EMBL" id="BMHP01000004">
    <property type="protein sequence ID" value="GGD88237.1"/>
    <property type="molecule type" value="Genomic_DNA"/>
</dbReference>
<protein>
    <recommendedName>
        <fullName evidence="3">Integrase core domain-containing protein</fullName>
    </recommendedName>
</protein>
<reference evidence="1" key="2">
    <citation type="submission" date="2020-09" db="EMBL/GenBank/DDBJ databases">
        <authorList>
            <person name="Sun Q."/>
            <person name="Zhou Y."/>
        </authorList>
    </citation>
    <scope>NUCLEOTIDE SEQUENCE</scope>
    <source>
        <strain evidence="1">CGMCC 1.15178</strain>
    </source>
</reference>
<evidence type="ECO:0000313" key="1">
    <source>
        <dbReference type="EMBL" id="GGD88237.1"/>
    </source>
</evidence>
<dbReference type="AlphaFoldDB" id="A0A916ZD36"/>
<accession>A0A916ZD36</accession>